<dbReference type="EMBL" id="OJIN01000208">
    <property type="protein sequence ID" value="SPD75561.1"/>
    <property type="molecule type" value="Genomic_DNA"/>
</dbReference>
<evidence type="ECO:0000313" key="2">
    <source>
        <dbReference type="EMBL" id="SPD75561.1"/>
    </source>
</evidence>
<proteinExistence type="predicted"/>
<feature type="domain" description="Aminoglycoside phosphotransferase" evidence="1">
    <location>
        <begin position="74"/>
        <end position="259"/>
    </location>
</feature>
<dbReference type="SUPFAM" id="SSF56112">
    <property type="entry name" value="Protein kinase-like (PK-like)"/>
    <property type="match status" value="1"/>
</dbReference>
<reference evidence="2" key="1">
    <citation type="submission" date="2018-01" db="EMBL/GenBank/DDBJ databases">
        <authorList>
            <person name="Regsiter A."/>
            <person name="William W."/>
        </authorList>
    </citation>
    <scope>NUCLEOTIDE SEQUENCE</scope>
    <source>
        <strain evidence="2">TRIP AH-1</strain>
    </source>
</reference>
<dbReference type="Pfam" id="PF01636">
    <property type="entry name" value="APH"/>
    <property type="match status" value="1"/>
</dbReference>
<dbReference type="Gene3D" id="3.90.1200.10">
    <property type="match status" value="1"/>
</dbReference>
<dbReference type="InterPro" id="IPR011009">
    <property type="entry name" value="Kinase-like_dom_sf"/>
</dbReference>
<protein>
    <recommendedName>
        <fullName evidence="1">Aminoglycoside phosphotransferase domain-containing protein</fullName>
    </recommendedName>
</protein>
<sequence>MILLMNSIVDDLQDPSSLPDMTTKTSLVQTHISNVIIADEFVYKIKKPVNFGFLDFSTLEKRLFYCNREVELNKRLSQDIYLGVLPVLFDGRRHTLKSGNGDVVEYAVKMRRIPDERLMKSVFSRGELTNEHIEEIARVLAGFHRNAERNPQIDQFGKSESFKVNTDENFDQVRKYIGITIKQNEFDAINKWTADFYKTNQALFAKRISDGKIRDCHGDLHMEHICFTEKLSIIDCIEFNERFRYSDTLADIAFLLMDLEYYGGYRYSDVLWNNYKRLAGEGDVESLLNFYKIYRAFVRGKVNSFQLDDQAIGAKKKDEIVQTAGKYFGLAYSYIR</sequence>
<dbReference type="AlphaFoldDB" id="A0A445N1I1"/>
<name>A0A445N1I1_9BACT</name>
<dbReference type="InterPro" id="IPR002575">
    <property type="entry name" value="Aminoglycoside_PTrfase"/>
</dbReference>
<dbReference type="PANTHER" id="PTHR43883:SF1">
    <property type="entry name" value="GLUCONOKINASE"/>
    <property type="match status" value="1"/>
</dbReference>
<evidence type="ECO:0000259" key="1">
    <source>
        <dbReference type="Pfam" id="PF01636"/>
    </source>
</evidence>
<accession>A0A445N1I1</accession>
<gene>
    <name evidence="2" type="ORF">PITCH_A640104</name>
</gene>
<dbReference type="InterPro" id="IPR052732">
    <property type="entry name" value="Cell-binding_unc_protein"/>
</dbReference>
<organism evidence="2">
    <name type="scientific">uncultured Desulfobacterium sp</name>
    <dbReference type="NCBI Taxonomy" id="201089"/>
    <lineage>
        <taxon>Bacteria</taxon>
        <taxon>Pseudomonadati</taxon>
        <taxon>Thermodesulfobacteriota</taxon>
        <taxon>Desulfobacteria</taxon>
        <taxon>Desulfobacterales</taxon>
        <taxon>Desulfobacteriaceae</taxon>
        <taxon>Desulfobacterium</taxon>
        <taxon>environmental samples</taxon>
    </lineage>
</organism>
<dbReference type="PANTHER" id="PTHR43883">
    <property type="entry name" value="SLR0207 PROTEIN"/>
    <property type="match status" value="1"/>
</dbReference>